<dbReference type="EMBL" id="BMAW01130173">
    <property type="protein sequence ID" value="GFU33873.1"/>
    <property type="molecule type" value="Genomic_DNA"/>
</dbReference>
<evidence type="ECO:0000256" key="1">
    <source>
        <dbReference type="SAM" id="MobiDB-lite"/>
    </source>
</evidence>
<gene>
    <name evidence="2" type="ORF">NPIL_698021</name>
</gene>
<evidence type="ECO:0000313" key="3">
    <source>
        <dbReference type="Proteomes" id="UP000887013"/>
    </source>
</evidence>
<comment type="caution">
    <text evidence="2">The sequence shown here is derived from an EMBL/GenBank/DDBJ whole genome shotgun (WGS) entry which is preliminary data.</text>
</comment>
<dbReference type="OrthoDB" id="10535268at2759"/>
<feature type="region of interest" description="Disordered" evidence="1">
    <location>
        <begin position="58"/>
        <end position="81"/>
    </location>
</feature>
<dbReference type="AlphaFoldDB" id="A0A8X6QQF8"/>
<protein>
    <submittedName>
        <fullName evidence="2">Uncharacterized protein</fullName>
    </submittedName>
</protein>
<evidence type="ECO:0000313" key="2">
    <source>
        <dbReference type="EMBL" id="GFU33873.1"/>
    </source>
</evidence>
<proteinExistence type="predicted"/>
<feature type="compositionally biased region" description="Basic and acidic residues" evidence="1">
    <location>
        <begin position="58"/>
        <end position="73"/>
    </location>
</feature>
<name>A0A8X6QQF8_NEPPI</name>
<sequence>MTTTPKDPFSDDAALSREEWSRRRVMSEIGGGTGIGSDIVISKCLGIPPSTLNSIISKRRENREHADKYETSAKKRKTSNMSTYSELESSLRLIRAGSYYKYFCGWEYSSSEGV</sequence>
<organism evidence="2 3">
    <name type="scientific">Nephila pilipes</name>
    <name type="common">Giant wood spider</name>
    <name type="synonym">Nephila maculata</name>
    <dbReference type="NCBI Taxonomy" id="299642"/>
    <lineage>
        <taxon>Eukaryota</taxon>
        <taxon>Metazoa</taxon>
        <taxon>Ecdysozoa</taxon>
        <taxon>Arthropoda</taxon>
        <taxon>Chelicerata</taxon>
        <taxon>Arachnida</taxon>
        <taxon>Araneae</taxon>
        <taxon>Araneomorphae</taxon>
        <taxon>Entelegynae</taxon>
        <taxon>Araneoidea</taxon>
        <taxon>Nephilidae</taxon>
        <taxon>Nephila</taxon>
    </lineage>
</organism>
<reference evidence="2" key="1">
    <citation type="submission" date="2020-08" db="EMBL/GenBank/DDBJ databases">
        <title>Multicomponent nature underlies the extraordinary mechanical properties of spider dragline silk.</title>
        <authorList>
            <person name="Kono N."/>
            <person name="Nakamura H."/>
            <person name="Mori M."/>
            <person name="Yoshida Y."/>
            <person name="Ohtoshi R."/>
            <person name="Malay A.D."/>
            <person name="Moran D.A.P."/>
            <person name="Tomita M."/>
            <person name="Numata K."/>
            <person name="Arakawa K."/>
        </authorList>
    </citation>
    <scope>NUCLEOTIDE SEQUENCE</scope>
</reference>
<accession>A0A8X6QQF8</accession>
<dbReference type="Proteomes" id="UP000887013">
    <property type="component" value="Unassembled WGS sequence"/>
</dbReference>
<keyword evidence="3" id="KW-1185">Reference proteome</keyword>